<protein>
    <submittedName>
        <fullName evidence="6">Periplasmic heavy metal sensor</fullName>
    </submittedName>
</protein>
<name>A0A5A9XDC7_9BACT</name>
<keyword evidence="4" id="KW-0574">Periplasm</keyword>
<evidence type="ECO:0000256" key="3">
    <source>
        <dbReference type="ARBA" id="ARBA00022729"/>
    </source>
</evidence>
<evidence type="ECO:0000256" key="1">
    <source>
        <dbReference type="ARBA" id="ARBA00004418"/>
    </source>
</evidence>
<comment type="subcellular location">
    <subcellularLocation>
        <location evidence="1">Periplasm</location>
    </subcellularLocation>
</comment>
<dbReference type="Pfam" id="PF13801">
    <property type="entry name" value="Metal_resist"/>
    <property type="match status" value="1"/>
</dbReference>
<dbReference type="Gene3D" id="1.20.120.1490">
    <property type="match status" value="1"/>
</dbReference>
<dbReference type="InterPro" id="IPR012899">
    <property type="entry name" value="LTXXQ"/>
</dbReference>
<dbReference type="PANTHER" id="PTHR38102:SF1">
    <property type="entry name" value="PERIPLASMIC CHAPERONE SPY"/>
    <property type="match status" value="1"/>
</dbReference>
<dbReference type="InterPro" id="IPR025961">
    <property type="entry name" value="Metal_resist"/>
</dbReference>
<dbReference type="CDD" id="cd09916">
    <property type="entry name" value="CpxP_like"/>
    <property type="match status" value="1"/>
</dbReference>
<feature type="chain" id="PRO_5022805459" evidence="5">
    <location>
        <begin position="35"/>
        <end position="163"/>
    </location>
</feature>
<feature type="signal peptide" evidence="5">
    <location>
        <begin position="1"/>
        <end position="34"/>
    </location>
</feature>
<dbReference type="OrthoDB" id="5397904at2"/>
<gene>
    <name evidence="6" type="ORF">ET418_13005</name>
</gene>
<organism evidence="6 7">
    <name type="scientific">Oryzomonas rubra</name>
    <dbReference type="NCBI Taxonomy" id="2509454"/>
    <lineage>
        <taxon>Bacteria</taxon>
        <taxon>Pseudomonadati</taxon>
        <taxon>Thermodesulfobacteriota</taxon>
        <taxon>Desulfuromonadia</taxon>
        <taxon>Geobacterales</taxon>
        <taxon>Geobacteraceae</taxon>
        <taxon>Oryzomonas</taxon>
    </lineage>
</organism>
<evidence type="ECO:0000256" key="2">
    <source>
        <dbReference type="ARBA" id="ARBA00008441"/>
    </source>
</evidence>
<accession>A0A5A9XDC7</accession>
<evidence type="ECO:0000313" key="6">
    <source>
        <dbReference type="EMBL" id="KAA0889691.1"/>
    </source>
</evidence>
<keyword evidence="3 5" id="KW-0732">Signal</keyword>
<evidence type="ECO:0000313" key="7">
    <source>
        <dbReference type="Proteomes" id="UP000324298"/>
    </source>
</evidence>
<comment type="similarity">
    <text evidence="2">Belongs to the CpxP/Spy family.</text>
</comment>
<dbReference type="Proteomes" id="UP000324298">
    <property type="component" value="Unassembled WGS sequence"/>
</dbReference>
<dbReference type="PANTHER" id="PTHR38102">
    <property type="entry name" value="PERIPLASMIC CHAPERONE SPY"/>
    <property type="match status" value="1"/>
</dbReference>
<evidence type="ECO:0000256" key="4">
    <source>
        <dbReference type="ARBA" id="ARBA00022764"/>
    </source>
</evidence>
<dbReference type="EMBL" id="SRSD01000008">
    <property type="protein sequence ID" value="KAA0889691.1"/>
    <property type="molecule type" value="Genomic_DNA"/>
</dbReference>
<dbReference type="AlphaFoldDB" id="A0A5A9XDC7"/>
<dbReference type="InterPro" id="IPR052211">
    <property type="entry name" value="Cpx_auxiliary_protein"/>
</dbReference>
<dbReference type="GO" id="GO:0030288">
    <property type="term" value="C:outer membrane-bounded periplasmic space"/>
    <property type="evidence" value="ECO:0007669"/>
    <property type="project" value="TreeGrafter"/>
</dbReference>
<keyword evidence="7" id="KW-1185">Reference proteome</keyword>
<comment type="caution">
    <text evidence="6">The sequence shown here is derived from an EMBL/GenBank/DDBJ whole genome shotgun (WGS) entry which is preliminary data.</text>
</comment>
<sequence length="163" mass="17788">MSLFYRRYKIMGNSHNGIKRIAAMLCITAVTAFAGIAQAHDGGWDDGGCGKQQHRHMGKLFGKLGLTDAQKAQAKAIFQGNRDVVKPIVANLRTERKNLEALLHADSIDEAAIRAETAKIAGIQADLNINKAKVGAQFRAILTPDQLAKLKTLRQKHSEATDK</sequence>
<reference evidence="6 7" key="1">
    <citation type="submission" date="2019-04" db="EMBL/GenBank/DDBJ databases">
        <title>Geobacter ruber sp. nov., ferric-reducing bacteria isolated from paddy soil.</title>
        <authorList>
            <person name="Xu Z."/>
            <person name="Masuda Y."/>
            <person name="Itoh H."/>
            <person name="Senoo K."/>
        </authorList>
    </citation>
    <scope>NUCLEOTIDE SEQUENCE [LARGE SCALE GENOMIC DNA]</scope>
    <source>
        <strain evidence="6 7">Red88</strain>
    </source>
</reference>
<evidence type="ECO:0000256" key="5">
    <source>
        <dbReference type="SAM" id="SignalP"/>
    </source>
</evidence>
<proteinExistence type="inferred from homology"/>
<dbReference type="GO" id="GO:0051082">
    <property type="term" value="F:unfolded protein binding"/>
    <property type="evidence" value="ECO:0007669"/>
    <property type="project" value="TreeGrafter"/>
</dbReference>